<keyword evidence="4" id="KW-1015">Disulfide bond</keyword>
<evidence type="ECO:0000259" key="7">
    <source>
        <dbReference type="PROSITE" id="PS50240"/>
    </source>
</evidence>
<dbReference type="FunFam" id="2.40.10.10:FF:000068">
    <property type="entry name" value="transmembrane protease serine 2"/>
    <property type="match status" value="1"/>
</dbReference>
<reference evidence="9 10" key="1">
    <citation type="submission" date="2019-03" db="EMBL/GenBank/DDBJ databases">
        <authorList>
            <person name="Gaulin E."/>
            <person name="Dumas B."/>
        </authorList>
    </citation>
    <scope>NUCLEOTIDE SEQUENCE [LARGE SCALE GENOMIC DNA]</scope>
    <source>
        <strain evidence="9">CBS 568.67</strain>
    </source>
</reference>
<evidence type="ECO:0000313" key="9">
    <source>
        <dbReference type="EMBL" id="VFU00571.1"/>
    </source>
</evidence>
<evidence type="ECO:0000256" key="1">
    <source>
        <dbReference type="ARBA" id="ARBA00007664"/>
    </source>
</evidence>
<dbReference type="Proteomes" id="UP000332933">
    <property type="component" value="Unassembled WGS sequence"/>
</dbReference>
<evidence type="ECO:0000256" key="3">
    <source>
        <dbReference type="ARBA" id="ARBA00023026"/>
    </source>
</evidence>
<accession>A0A485LTF6</accession>
<keyword evidence="3" id="KW-0843">Virulence</keyword>
<dbReference type="InterPro" id="IPR001254">
    <property type="entry name" value="Trypsin_dom"/>
</dbReference>
<dbReference type="OrthoDB" id="74960at2759"/>
<evidence type="ECO:0000256" key="6">
    <source>
        <dbReference type="SAM" id="SignalP"/>
    </source>
</evidence>
<evidence type="ECO:0000256" key="5">
    <source>
        <dbReference type="ARBA" id="ARBA00023180"/>
    </source>
</evidence>
<evidence type="ECO:0000313" key="8">
    <source>
        <dbReference type="EMBL" id="KAF0684082.1"/>
    </source>
</evidence>
<feature type="chain" id="PRO_5033437757" evidence="6">
    <location>
        <begin position="17"/>
        <end position="247"/>
    </location>
</feature>
<dbReference type="CDD" id="cd00190">
    <property type="entry name" value="Tryp_SPc"/>
    <property type="match status" value="1"/>
</dbReference>
<dbReference type="SMART" id="SM00020">
    <property type="entry name" value="Tryp_SPc"/>
    <property type="match status" value="1"/>
</dbReference>
<dbReference type="PROSITE" id="PS00134">
    <property type="entry name" value="TRYPSIN_HIS"/>
    <property type="match status" value="1"/>
</dbReference>
<dbReference type="EMBL" id="VJMH01007325">
    <property type="protein sequence ID" value="KAF0684082.1"/>
    <property type="molecule type" value="Genomic_DNA"/>
</dbReference>
<proteinExistence type="inferred from homology"/>
<comment type="similarity">
    <text evidence="1">Belongs to the peptidase S1 family.</text>
</comment>
<dbReference type="Gene3D" id="2.40.10.10">
    <property type="entry name" value="Trypsin-like serine proteases"/>
    <property type="match status" value="3"/>
</dbReference>
<dbReference type="Pfam" id="PF00089">
    <property type="entry name" value="Trypsin"/>
    <property type="match status" value="2"/>
</dbReference>
<feature type="domain" description="Peptidase S1" evidence="7">
    <location>
        <begin position="29"/>
        <end position="241"/>
    </location>
</feature>
<dbReference type="PROSITE" id="PS50240">
    <property type="entry name" value="TRYPSIN_DOM"/>
    <property type="match status" value="1"/>
</dbReference>
<dbReference type="InterPro" id="IPR001314">
    <property type="entry name" value="Peptidase_S1A"/>
</dbReference>
<evidence type="ECO:0000256" key="4">
    <source>
        <dbReference type="ARBA" id="ARBA00023157"/>
    </source>
</evidence>
<dbReference type="GO" id="GO:0006508">
    <property type="term" value="P:proteolysis"/>
    <property type="evidence" value="ECO:0007669"/>
    <property type="project" value="InterPro"/>
</dbReference>
<keyword evidence="10" id="KW-1185">Reference proteome</keyword>
<dbReference type="PANTHER" id="PTHR24276:SF98">
    <property type="entry name" value="FI18310P1-RELATED"/>
    <property type="match status" value="1"/>
</dbReference>
<keyword evidence="2 6" id="KW-0732">Signal</keyword>
<dbReference type="InterPro" id="IPR009003">
    <property type="entry name" value="Peptidase_S1_PA"/>
</dbReference>
<evidence type="ECO:0000256" key="2">
    <source>
        <dbReference type="ARBA" id="ARBA00022729"/>
    </source>
</evidence>
<keyword evidence="5" id="KW-0325">Glycoprotein</keyword>
<dbReference type="GO" id="GO:0004252">
    <property type="term" value="F:serine-type endopeptidase activity"/>
    <property type="evidence" value="ECO:0007669"/>
    <property type="project" value="InterPro"/>
</dbReference>
<protein>
    <submittedName>
        <fullName evidence="9">Aste57867_23928 protein</fullName>
    </submittedName>
</protein>
<dbReference type="AlphaFoldDB" id="A0A485LTF6"/>
<dbReference type="InterPro" id="IPR050430">
    <property type="entry name" value="Peptidase_S1"/>
</dbReference>
<sequence length="247" mass="25988">MNAIVISLALVSSAFAATGNNSTDFTDRIVGGGEAPIGQYTWTIGLRLTPDGRQGCGGSLISPTWVLTAGHCVADANHMPQYISVGTHYLQGNSDGEVIAVKNIVSNPLFQDVLSGNDIALIELAQPSSFTPIKLSKQPSPVLKQNDFTILRNDECQSRIEASGDPQLVNWVATSSHLCAGCVVGQASCKDDSGGPLVRMNADGSSTLVGDVSFGVPCARGIPDVYGRISEFVDFIDQTASGNQWDN</sequence>
<name>A0A485LTF6_9STRA</name>
<dbReference type="InterPro" id="IPR018114">
    <property type="entry name" value="TRYPSIN_HIS"/>
</dbReference>
<dbReference type="InterPro" id="IPR043504">
    <property type="entry name" value="Peptidase_S1_PA_chymotrypsin"/>
</dbReference>
<dbReference type="PANTHER" id="PTHR24276">
    <property type="entry name" value="POLYSERASE-RELATED"/>
    <property type="match status" value="1"/>
</dbReference>
<feature type="signal peptide" evidence="6">
    <location>
        <begin position="1"/>
        <end position="16"/>
    </location>
</feature>
<gene>
    <name evidence="9" type="primary">Aste57867_23928</name>
    <name evidence="8" type="ORF">As57867_023855</name>
    <name evidence="9" type="ORF">ASTE57867_23928</name>
</gene>
<dbReference type="EMBL" id="CAADRA010007351">
    <property type="protein sequence ID" value="VFU00571.1"/>
    <property type="molecule type" value="Genomic_DNA"/>
</dbReference>
<dbReference type="PRINTS" id="PR00722">
    <property type="entry name" value="CHYMOTRYPSIN"/>
</dbReference>
<evidence type="ECO:0000313" key="10">
    <source>
        <dbReference type="Proteomes" id="UP000332933"/>
    </source>
</evidence>
<dbReference type="SUPFAM" id="SSF50494">
    <property type="entry name" value="Trypsin-like serine proteases"/>
    <property type="match status" value="1"/>
</dbReference>
<reference evidence="8" key="2">
    <citation type="submission" date="2019-06" db="EMBL/GenBank/DDBJ databases">
        <title>Genomics analysis of Aphanomyces spp. identifies a new class of oomycete effector associated with host adaptation.</title>
        <authorList>
            <person name="Gaulin E."/>
        </authorList>
    </citation>
    <scope>NUCLEOTIDE SEQUENCE</scope>
    <source>
        <strain evidence="8">CBS 578.67</strain>
    </source>
</reference>
<organism evidence="9 10">
    <name type="scientific">Aphanomyces stellatus</name>
    <dbReference type="NCBI Taxonomy" id="120398"/>
    <lineage>
        <taxon>Eukaryota</taxon>
        <taxon>Sar</taxon>
        <taxon>Stramenopiles</taxon>
        <taxon>Oomycota</taxon>
        <taxon>Saprolegniomycetes</taxon>
        <taxon>Saprolegniales</taxon>
        <taxon>Verrucalvaceae</taxon>
        <taxon>Aphanomyces</taxon>
    </lineage>
</organism>